<proteinExistence type="predicted"/>
<evidence type="ECO:0000259" key="1">
    <source>
        <dbReference type="Pfam" id="PF24758"/>
    </source>
</evidence>
<dbReference type="Pfam" id="PF24758">
    <property type="entry name" value="LRR_At5g56370"/>
    <property type="match status" value="1"/>
</dbReference>
<evidence type="ECO:0000313" key="3">
    <source>
        <dbReference type="Proteomes" id="UP000015106"/>
    </source>
</evidence>
<dbReference type="InterPro" id="IPR055411">
    <property type="entry name" value="LRR_FXL15/At3g58940/PEG3-like"/>
</dbReference>
<dbReference type="EnsemblPlants" id="TuG1812G0600000810.01.T01">
    <property type="protein sequence ID" value="TuG1812G0600000810.01.T01"/>
    <property type="gene ID" value="TuG1812G0600000810.01"/>
</dbReference>
<protein>
    <recommendedName>
        <fullName evidence="1">F-box/LRR-repeat protein 15/At3g58940/PEG3-like LRR domain-containing protein</fullName>
    </recommendedName>
</protein>
<reference evidence="2" key="3">
    <citation type="submission" date="2022-06" db="UniProtKB">
        <authorList>
            <consortium name="EnsemblPlants"/>
        </authorList>
    </citation>
    <scope>IDENTIFICATION</scope>
</reference>
<feature type="domain" description="F-box/LRR-repeat protein 15/At3g58940/PEG3-like LRR" evidence="1">
    <location>
        <begin position="1"/>
        <end position="91"/>
    </location>
</feature>
<keyword evidence="3" id="KW-1185">Reference proteome</keyword>
<name>A0A8R7URK2_TRIUA</name>
<evidence type="ECO:0000313" key="2">
    <source>
        <dbReference type="EnsemblPlants" id="TuG1812G0600000810.01.T01"/>
    </source>
</evidence>
<sequence>EDAPRLLRLLLTDCNRDDCVTVRVIRAPNLEILGPFLVVVSKLLLFKGISSVSSTNSMRTVKVFALRSSGDKLDAVLNILKWFSCLEKLYVTFRRCRDKRIEPPYDPLHPIECLE</sequence>
<dbReference type="AlphaFoldDB" id="A0A8R7URK2"/>
<accession>A0A8R7URK2</accession>
<dbReference type="Gramene" id="TuG1812G0600000810.01.T01">
    <property type="protein sequence ID" value="TuG1812G0600000810.01.T01"/>
    <property type="gene ID" value="TuG1812G0600000810.01"/>
</dbReference>
<organism evidence="2 3">
    <name type="scientific">Triticum urartu</name>
    <name type="common">Red wild einkorn</name>
    <name type="synonym">Crithodium urartu</name>
    <dbReference type="NCBI Taxonomy" id="4572"/>
    <lineage>
        <taxon>Eukaryota</taxon>
        <taxon>Viridiplantae</taxon>
        <taxon>Streptophyta</taxon>
        <taxon>Embryophyta</taxon>
        <taxon>Tracheophyta</taxon>
        <taxon>Spermatophyta</taxon>
        <taxon>Magnoliopsida</taxon>
        <taxon>Liliopsida</taxon>
        <taxon>Poales</taxon>
        <taxon>Poaceae</taxon>
        <taxon>BOP clade</taxon>
        <taxon>Pooideae</taxon>
        <taxon>Triticodae</taxon>
        <taxon>Triticeae</taxon>
        <taxon>Triticinae</taxon>
        <taxon>Triticum</taxon>
    </lineage>
</organism>
<dbReference type="Proteomes" id="UP000015106">
    <property type="component" value="Chromosome 6"/>
</dbReference>
<reference evidence="2" key="2">
    <citation type="submission" date="2018-03" db="EMBL/GenBank/DDBJ databases">
        <title>The Triticum urartu genome reveals the dynamic nature of wheat genome evolution.</title>
        <authorList>
            <person name="Ling H."/>
            <person name="Ma B."/>
            <person name="Shi X."/>
            <person name="Liu H."/>
            <person name="Dong L."/>
            <person name="Sun H."/>
            <person name="Cao Y."/>
            <person name="Gao Q."/>
            <person name="Zheng S."/>
            <person name="Li Y."/>
            <person name="Yu Y."/>
            <person name="Du H."/>
            <person name="Qi M."/>
            <person name="Li Y."/>
            <person name="Yu H."/>
            <person name="Cui Y."/>
            <person name="Wang N."/>
            <person name="Chen C."/>
            <person name="Wu H."/>
            <person name="Zhao Y."/>
            <person name="Zhang J."/>
            <person name="Li Y."/>
            <person name="Zhou W."/>
            <person name="Zhang B."/>
            <person name="Hu W."/>
            <person name="Eijk M."/>
            <person name="Tang J."/>
            <person name="Witsenboer H."/>
            <person name="Zhao S."/>
            <person name="Li Z."/>
            <person name="Zhang A."/>
            <person name="Wang D."/>
            <person name="Liang C."/>
        </authorList>
    </citation>
    <scope>NUCLEOTIDE SEQUENCE [LARGE SCALE GENOMIC DNA]</scope>
    <source>
        <strain evidence="2">cv. G1812</strain>
    </source>
</reference>
<reference evidence="3" key="1">
    <citation type="journal article" date="2013" name="Nature">
        <title>Draft genome of the wheat A-genome progenitor Triticum urartu.</title>
        <authorList>
            <person name="Ling H.Q."/>
            <person name="Zhao S."/>
            <person name="Liu D."/>
            <person name="Wang J."/>
            <person name="Sun H."/>
            <person name="Zhang C."/>
            <person name="Fan H."/>
            <person name="Li D."/>
            <person name="Dong L."/>
            <person name="Tao Y."/>
            <person name="Gao C."/>
            <person name="Wu H."/>
            <person name="Li Y."/>
            <person name="Cui Y."/>
            <person name="Guo X."/>
            <person name="Zheng S."/>
            <person name="Wang B."/>
            <person name="Yu K."/>
            <person name="Liang Q."/>
            <person name="Yang W."/>
            <person name="Lou X."/>
            <person name="Chen J."/>
            <person name="Feng M."/>
            <person name="Jian J."/>
            <person name="Zhang X."/>
            <person name="Luo G."/>
            <person name="Jiang Y."/>
            <person name="Liu J."/>
            <person name="Wang Z."/>
            <person name="Sha Y."/>
            <person name="Zhang B."/>
            <person name="Wu H."/>
            <person name="Tang D."/>
            <person name="Shen Q."/>
            <person name="Xue P."/>
            <person name="Zou S."/>
            <person name="Wang X."/>
            <person name="Liu X."/>
            <person name="Wang F."/>
            <person name="Yang Y."/>
            <person name="An X."/>
            <person name="Dong Z."/>
            <person name="Zhang K."/>
            <person name="Zhang X."/>
            <person name="Luo M.C."/>
            <person name="Dvorak J."/>
            <person name="Tong Y."/>
            <person name="Wang J."/>
            <person name="Yang H."/>
            <person name="Li Z."/>
            <person name="Wang D."/>
            <person name="Zhang A."/>
            <person name="Wang J."/>
        </authorList>
    </citation>
    <scope>NUCLEOTIDE SEQUENCE</scope>
    <source>
        <strain evidence="3">cv. G1812</strain>
    </source>
</reference>